<gene>
    <name evidence="1" type="ORF">HAX54_030286</name>
</gene>
<sequence>LLDFSGTKGRYDSCPVTKDCRCIGFNFSHATSPKILLHVLPTTRTMLEGPVQSNRSLGVPYGYSYNLTMNLWEDSNNGVMTRGIWSYHELCTWPIFESLLQTLGMAHSQIVRIVL</sequence>
<reference evidence="1 2" key="1">
    <citation type="journal article" date="2021" name="BMC Genomics">
        <title>Datura genome reveals duplications of psychoactive alkaloid biosynthetic genes and high mutation rate following tissue culture.</title>
        <authorList>
            <person name="Rajewski A."/>
            <person name="Carter-House D."/>
            <person name="Stajich J."/>
            <person name="Litt A."/>
        </authorList>
    </citation>
    <scope>NUCLEOTIDE SEQUENCE [LARGE SCALE GENOMIC DNA]</scope>
    <source>
        <strain evidence="1">AR-01</strain>
    </source>
</reference>
<dbReference type="EMBL" id="JACEIK010003789">
    <property type="protein sequence ID" value="MCD9643132.1"/>
    <property type="molecule type" value="Genomic_DNA"/>
</dbReference>
<feature type="non-terminal residue" evidence="1">
    <location>
        <position position="1"/>
    </location>
</feature>
<proteinExistence type="predicted"/>
<comment type="caution">
    <text evidence="1">The sequence shown here is derived from an EMBL/GenBank/DDBJ whole genome shotgun (WGS) entry which is preliminary data.</text>
</comment>
<evidence type="ECO:0000313" key="2">
    <source>
        <dbReference type="Proteomes" id="UP000823775"/>
    </source>
</evidence>
<evidence type="ECO:0000313" key="1">
    <source>
        <dbReference type="EMBL" id="MCD9643132.1"/>
    </source>
</evidence>
<dbReference type="Proteomes" id="UP000823775">
    <property type="component" value="Unassembled WGS sequence"/>
</dbReference>
<name>A0ABS8V9S4_DATST</name>
<keyword evidence="2" id="KW-1185">Reference proteome</keyword>
<accession>A0ABS8V9S4</accession>
<protein>
    <submittedName>
        <fullName evidence="1">Uncharacterized protein</fullName>
    </submittedName>
</protein>
<organism evidence="1 2">
    <name type="scientific">Datura stramonium</name>
    <name type="common">Jimsonweed</name>
    <name type="synonym">Common thornapple</name>
    <dbReference type="NCBI Taxonomy" id="4076"/>
    <lineage>
        <taxon>Eukaryota</taxon>
        <taxon>Viridiplantae</taxon>
        <taxon>Streptophyta</taxon>
        <taxon>Embryophyta</taxon>
        <taxon>Tracheophyta</taxon>
        <taxon>Spermatophyta</taxon>
        <taxon>Magnoliopsida</taxon>
        <taxon>eudicotyledons</taxon>
        <taxon>Gunneridae</taxon>
        <taxon>Pentapetalae</taxon>
        <taxon>asterids</taxon>
        <taxon>lamiids</taxon>
        <taxon>Solanales</taxon>
        <taxon>Solanaceae</taxon>
        <taxon>Solanoideae</taxon>
        <taxon>Datureae</taxon>
        <taxon>Datura</taxon>
    </lineage>
</organism>